<feature type="domain" description="B box-type" evidence="7">
    <location>
        <begin position="83"/>
        <end position="124"/>
    </location>
</feature>
<name>A0A9Q9Z2K1_CYPCA</name>
<dbReference type="PROSITE" id="PS50089">
    <property type="entry name" value="ZF_RING_2"/>
    <property type="match status" value="1"/>
</dbReference>
<dbReference type="Pfam" id="PF25600">
    <property type="entry name" value="TRIM_CC"/>
    <property type="match status" value="1"/>
</dbReference>
<organism evidence="9">
    <name type="scientific">Cyprinus carpio</name>
    <name type="common">Common carp</name>
    <dbReference type="NCBI Taxonomy" id="7962"/>
    <lineage>
        <taxon>Eukaryota</taxon>
        <taxon>Metazoa</taxon>
        <taxon>Chordata</taxon>
        <taxon>Craniata</taxon>
        <taxon>Vertebrata</taxon>
        <taxon>Euteleostomi</taxon>
        <taxon>Actinopterygii</taxon>
        <taxon>Neopterygii</taxon>
        <taxon>Teleostei</taxon>
        <taxon>Ostariophysi</taxon>
        <taxon>Cypriniformes</taxon>
        <taxon>Cyprinidae</taxon>
        <taxon>Cyprininae</taxon>
        <taxon>Cyprinus</taxon>
    </lineage>
</organism>
<dbReference type="InterPro" id="IPR001841">
    <property type="entry name" value="Znf_RING"/>
</dbReference>
<dbReference type="InterPro" id="IPR017907">
    <property type="entry name" value="Znf_RING_CS"/>
</dbReference>
<dbReference type="Pfam" id="PF00643">
    <property type="entry name" value="zf-B_box"/>
    <property type="match status" value="1"/>
</dbReference>
<dbReference type="PROSITE" id="PS50188">
    <property type="entry name" value="B302_SPRY"/>
    <property type="match status" value="1"/>
</dbReference>
<dbReference type="AlphaFoldDB" id="A0A9Q9Z2K1"/>
<dbReference type="InterPro" id="IPR058030">
    <property type="entry name" value="TRIM8/14/16/25/29/45/65_CC"/>
</dbReference>
<evidence type="ECO:0000256" key="1">
    <source>
        <dbReference type="ARBA" id="ARBA00022723"/>
    </source>
</evidence>
<dbReference type="InterPro" id="IPR050143">
    <property type="entry name" value="TRIM/RBCC"/>
</dbReference>
<dbReference type="InterPro" id="IPR001870">
    <property type="entry name" value="B30.2/SPRY"/>
</dbReference>
<dbReference type="Pfam" id="PF13765">
    <property type="entry name" value="PRY"/>
    <property type="match status" value="1"/>
</dbReference>
<dbReference type="SMART" id="SM00449">
    <property type="entry name" value="SPRY"/>
    <property type="match status" value="1"/>
</dbReference>
<protein>
    <submittedName>
        <fullName evidence="9">E3 ubiquitin-protein ligase TRIM39-like</fullName>
    </submittedName>
</protein>
<feature type="domain" description="RING-type" evidence="6">
    <location>
        <begin position="11"/>
        <end position="51"/>
    </location>
</feature>
<dbReference type="SMART" id="SM00589">
    <property type="entry name" value="PRY"/>
    <property type="match status" value="1"/>
</dbReference>
<dbReference type="GeneID" id="109067488"/>
<dbReference type="GO" id="GO:0008270">
    <property type="term" value="F:zinc ion binding"/>
    <property type="evidence" value="ECO:0007669"/>
    <property type="project" value="UniProtKB-KW"/>
</dbReference>
<dbReference type="InterPro" id="IPR000315">
    <property type="entry name" value="Znf_B-box"/>
</dbReference>
<keyword evidence="2 4" id="KW-0863">Zinc-finger</keyword>
<evidence type="ECO:0000256" key="5">
    <source>
        <dbReference type="SAM" id="Coils"/>
    </source>
</evidence>
<evidence type="ECO:0000259" key="6">
    <source>
        <dbReference type="PROSITE" id="PS50089"/>
    </source>
</evidence>
<dbReference type="PROSITE" id="PS50119">
    <property type="entry name" value="ZF_BBOX"/>
    <property type="match status" value="1"/>
</dbReference>
<evidence type="ECO:0000259" key="8">
    <source>
        <dbReference type="PROSITE" id="PS50188"/>
    </source>
</evidence>
<dbReference type="PROSITE" id="PS00518">
    <property type="entry name" value="ZF_RING_1"/>
    <property type="match status" value="1"/>
</dbReference>
<dbReference type="SMART" id="SM00184">
    <property type="entry name" value="RING"/>
    <property type="match status" value="1"/>
</dbReference>
<evidence type="ECO:0000256" key="2">
    <source>
        <dbReference type="ARBA" id="ARBA00022771"/>
    </source>
</evidence>
<sequence length="447" mass="51616">MASSAEYDYNCPVCCEIFKTPVILSCSHSVCKECLQQFWRTKKTQECPVCRRRSSKENLPLNLALQNLCESILKERNERRSSGSEEICSLHSEKLKLFCLEDKQAACVVCVTSQKHVSHTFRPISEVVPSYKEELNKSLKSLQKKLQHNENIKEEFEKTVEHIKSQAEHTEHQIKQQFEKLHQFLRDEEEATITALREEEEQKKQMMKEKLEEMNRHISTLSHTIKDTEEMMKANDVCFLKEFPVSMERVQISSQPDPQTPSGALIHVPRYLGNLPFRVWKKMQDIQNTPVILDPNTADPLLILSDDLTSVRLSGNKQPLPDNPERFDSYPCVLGSEGFNSGTHCWDVEVKESSVWSLGVTTASNQRKGWGFFITDVWSLTYGLFGFPVKQDLKRVRVYLDYDRGTVSFSDPVTNTHLHTFTTTFTHTLFPFFCTLDSLRILSFNCQ</sequence>
<dbReference type="InterPro" id="IPR003877">
    <property type="entry name" value="SPRY_dom"/>
</dbReference>
<evidence type="ECO:0000256" key="4">
    <source>
        <dbReference type="PROSITE-ProRule" id="PRU00024"/>
    </source>
</evidence>
<reference evidence="9" key="1">
    <citation type="submission" date="2025-08" db="UniProtKB">
        <authorList>
            <consortium name="RefSeq"/>
        </authorList>
    </citation>
    <scope>IDENTIFICATION</scope>
    <source>
        <tissue evidence="9">Muscle</tissue>
    </source>
</reference>
<dbReference type="Pfam" id="PF13445">
    <property type="entry name" value="zf-RING_UBOX"/>
    <property type="match status" value="1"/>
</dbReference>
<dbReference type="RefSeq" id="XP_042630869.1">
    <property type="nucleotide sequence ID" value="XM_042774935.1"/>
</dbReference>
<proteinExistence type="predicted"/>
<gene>
    <name evidence="9" type="primary">LOC109067488</name>
</gene>
<evidence type="ECO:0000259" key="7">
    <source>
        <dbReference type="PROSITE" id="PS50119"/>
    </source>
</evidence>
<keyword evidence="1" id="KW-0479">Metal-binding</keyword>
<keyword evidence="5" id="KW-0175">Coiled coil</keyword>
<evidence type="ECO:0000256" key="3">
    <source>
        <dbReference type="ARBA" id="ARBA00022833"/>
    </source>
</evidence>
<dbReference type="KEGG" id="ccar:109067488"/>
<dbReference type="InterPro" id="IPR006574">
    <property type="entry name" value="PRY"/>
</dbReference>
<dbReference type="OrthoDB" id="10254945at2759"/>
<feature type="domain" description="B30.2/SPRY" evidence="8">
    <location>
        <begin position="271"/>
        <end position="447"/>
    </location>
</feature>
<dbReference type="InterPro" id="IPR027370">
    <property type="entry name" value="Znf-RING_euk"/>
</dbReference>
<feature type="coiled-coil region" evidence="5">
    <location>
        <begin position="132"/>
        <end position="231"/>
    </location>
</feature>
<dbReference type="Proteomes" id="UP001155660">
    <property type="component" value="Chromosome A18"/>
</dbReference>
<dbReference type="SMART" id="SM00336">
    <property type="entry name" value="BBOX"/>
    <property type="match status" value="1"/>
</dbReference>
<keyword evidence="3" id="KW-0862">Zinc</keyword>
<evidence type="ECO:0000313" key="9">
    <source>
        <dbReference type="RefSeq" id="XP_042630869.1"/>
    </source>
</evidence>
<accession>A0A9Q9Z2K1</accession>
<dbReference type="PANTHER" id="PTHR24103">
    <property type="entry name" value="E3 UBIQUITIN-PROTEIN LIGASE TRIM"/>
    <property type="match status" value="1"/>
</dbReference>
<dbReference type="Pfam" id="PF00622">
    <property type="entry name" value="SPRY"/>
    <property type="match status" value="1"/>
</dbReference>